<accession>A0A971M3K6</accession>
<dbReference type="Proteomes" id="UP000777265">
    <property type="component" value="Unassembled WGS sequence"/>
</dbReference>
<reference evidence="1" key="1">
    <citation type="journal article" date="2020" name="Biotechnol. Biofuels">
        <title>New insights from the biogas microbiome by comprehensive genome-resolved metagenomics of nearly 1600 species originating from multiple anaerobic digesters.</title>
        <authorList>
            <person name="Campanaro S."/>
            <person name="Treu L."/>
            <person name="Rodriguez-R L.M."/>
            <person name="Kovalovszki A."/>
            <person name="Ziels R.M."/>
            <person name="Maus I."/>
            <person name="Zhu X."/>
            <person name="Kougias P.G."/>
            <person name="Basile A."/>
            <person name="Luo G."/>
            <person name="Schluter A."/>
            <person name="Konstantinidis K.T."/>
            <person name="Angelidaki I."/>
        </authorList>
    </citation>
    <scope>NUCLEOTIDE SEQUENCE</scope>
    <source>
        <strain evidence="1">AS06rmzACSIP_7</strain>
    </source>
</reference>
<protein>
    <submittedName>
        <fullName evidence="1">Uncharacterized protein</fullName>
    </submittedName>
</protein>
<organism evidence="1 2">
    <name type="scientific">Syntrophorhabdus aromaticivorans</name>
    <dbReference type="NCBI Taxonomy" id="328301"/>
    <lineage>
        <taxon>Bacteria</taxon>
        <taxon>Pseudomonadati</taxon>
        <taxon>Thermodesulfobacteriota</taxon>
        <taxon>Syntrophorhabdia</taxon>
        <taxon>Syntrophorhabdales</taxon>
        <taxon>Syntrophorhabdaceae</taxon>
        <taxon>Syntrophorhabdus</taxon>
    </lineage>
</organism>
<comment type="caution">
    <text evidence="1">The sequence shown here is derived from an EMBL/GenBank/DDBJ whole genome shotgun (WGS) entry which is preliminary data.</text>
</comment>
<dbReference type="EMBL" id="JAAYEE010000077">
    <property type="protein sequence ID" value="NLW34732.1"/>
    <property type="molecule type" value="Genomic_DNA"/>
</dbReference>
<proteinExistence type="predicted"/>
<evidence type="ECO:0000313" key="1">
    <source>
        <dbReference type="EMBL" id="NLW34732.1"/>
    </source>
</evidence>
<dbReference type="AlphaFoldDB" id="A0A971M3K6"/>
<evidence type="ECO:0000313" key="2">
    <source>
        <dbReference type="Proteomes" id="UP000777265"/>
    </source>
</evidence>
<gene>
    <name evidence="1" type="ORF">GXY80_04515</name>
</gene>
<name>A0A971M3K6_9BACT</name>
<sequence length="71" mass="8020">MTGSTIPSSRLPVLYLDVFLHSRNEDDPLDAEQLKNNINTNRLPARRYTVGIAALEKRKAFPARDFVPTAH</sequence>
<reference evidence="1" key="2">
    <citation type="submission" date="2020-01" db="EMBL/GenBank/DDBJ databases">
        <authorList>
            <person name="Campanaro S."/>
        </authorList>
    </citation>
    <scope>NUCLEOTIDE SEQUENCE</scope>
    <source>
        <strain evidence="1">AS06rmzACSIP_7</strain>
    </source>
</reference>